<feature type="compositionally biased region" description="Basic residues" evidence="3">
    <location>
        <begin position="297"/>
        <end position="308"/>
    </location>
</feature>
<feature type="region of interest" description="Disordered" evidence="3">
    <location>
        <begin position="297"/>
        <end position="316"/>
    </location>
</feature>
<evidence type="ECO:0000259" key="4">
    <source>
        <dbReference type="PROSITE" id="PS51204"/>
    </source>
</evidence>
<keyword evidence="6" id="KW-1185">Reference proteome</keyword>
<comment type="subcellular location">
    <subcellularLocation>
        <location evidence="1">Nucleus</location>
    </subcellularLocation>
</comment>
<keyword evidence="2" id="KW-0539">Nucleus</keyword>
<dbReference type="AlphaFoldDB" id="A0ABD3P6I8"/>
<feature type="region of interest" description="Disordered" evidence="3">
    <location>
        <begin position="1"/>
        <end position="81"/>
    </location>
</feature>
<dbReference type="PROSITE" id="PS51204">
    <property type="entry name" value="HSA"/>
    <property type="match status" value="1"/>
</dbReference>
<dbReference type="SMART" id="SM00573">
    <property type="entry name" value="HSA"/>
    <property type="match status" value="1"/>
</dbReference>
<feature type="region of interest" description="Disordered" evidence="3">
    <location>
        <begin position="147"/>
        <end position="166"/>
    </location>
</feature>
<dbReference type="Pfam" id="PF07529">
    <property type="entry name" value="HSA"/>
    <property type="match status" value="1"/>
</dbReference>
<feature type="compositionally biased region" description="Basic and acidic residues" evidence="3">
    <location>
        <begin position="13"/>
        <end position="40"/>
    </location>
</feature>
<organism evidence="5 6">
    <name type="scientific">Cyclotella cryptica</name>
    <dbReference type="NCBI Taxonomy" id="29204"/>
    <lineage>
        <taxon>Eukaryota</taxon>
        <taxon>Sar</taxon>
        <taxon>Stramenopiles</taxon>
        <taxon>Ochrophyta</taxon>
        <taxon>Bacillariophyta</taxon>
        <taxon>Coscinodiscophyceae</taxon>
        <taxon>Thalassiosirophycidae</taxon>
        <taxon>Stephanodiscales</taxon>
        <taxon>Stephanodiscaceae</taxon>
        <taxon>Cyclotella</taxon>
    </lineage>
</organism>
<comment type="caution">
    <text evidence="5">The sequence shown here is derived from an EMBL/GenBank/DDBJ whole genome shotgun (WGS) entry which is preliminary data.</text>
</comment>
<dbReference type="PANTHER" id="PTHR46459">
    <property type="entry name" value="E1A-BINDING PROTEIN P400-RELATED"/>
    <property type="match status" value="1"/>
</dbReference>
<dbReference type="PANTHER" id="PTHR46459:SF1">
    <property type="entry name" value="E1A-BINDING PROTEIN P400"/>
    <property type="match status" value="1"/>
</dbReference>
<evidence type="ECO:0000256" key="2">
    <source>
        <dbReference type="ARBA" id="ARBA00023242"/>
    </source>
</evidence>
<evidence type="ECO:0000313" key="6">
    <source>
        <dbReference type="Proteomes" id="UP001516023"/>
    </source>
</evidence>
<dbReference type="InterPro" id="IPR014012">
    <property type="entry name" value="HSA_dom"/>
</dbReference>
<protein>
    <recommendedName>
        <fullName evidence="4">HSA domain-containing protein</fullName>
    </recommendedName>
</protein>
<name>A0ABD3P6I8_9STRA</name>
<evidence type="ECO:0000256" key="3">
    <source>
        <dbReference type="SAM" id="MobiDB-lite"/>
    </source>
</evidence>
<evidence type="ECO:0000313" key="5">
    <source>
        <dbReference type="EMBL" id="KAL3783302.1"/>
    </source>
</evidence>
<reference evidence="5 6" key="1">
    <citation type="journal article" date="2020" name="G3 (Bethesda)">
        <title>Improved Reference Genome for Cyclotella cryptica CCMP332, a Model for Cell Wall Morphogenesis, Salinity Adaptation, and Lipid Production in Diatoms (Bacillariophyta).</title>
        <authorList>
            <person name="Roberts W.R."/>
            <person name="Downey K.M."/>
            <person name="Ruck E.C."/>
            <person name="Traller J.C."/>
            <person name="Alverson A.J."/>
        </authorList>
    </citation>
    <scope>NUCLEOTIDE SEQUENCE [LARGE SCALE GENOMIC DNA]</scope>
    <source>
        <strain evidence="5 6">CCMP332</strain>
    </source>
</reference>
<evidence type="ECO:0000256" key="1">
    <source>
        <dbReference type="ARBA" id="ARBA00004123"/>
    </source>
</evidence>
<dbReference type="GO" id="GO:0005634">
    <property type="term" value="C:nucleus"/>
    <property type="evidence" value="ECO:0007669"/>
    <property type="project" value="UniProtKB-SubCell"/>
</dbReference>
<proteinExistence type="predicted"/>
<sequence>MAHINNSNGVETSSEKKAHEAKNLDPREMTTLHQTSEKPESNGQHHHAASTVIDATTNESNHGEEVPPKIPLSSVTAGSEESCIARQPAGQVLEDSRRQKILENLQHRRKLLSWVTASRSACEATLDELSSGKKTTFISEMMVGAFQSQGGESEQQQEPEDAAAEKKKFQKISAFAGTSSILKRPKSHGSSLENLNAPTRELRKGANIGKRMTAAVSTLTSNVGWLSSSESSNSQLTGNQLPQSTAAVVEGAVMNDAAVPPVKETNSQAMGVAKPIFGKRFQPQSLGLISEKATKKVKKRSGIMKKAGHGGNEAPTDLPVRTAQHNMHDQGGTTLLESFNPNQPLELTSRASSLIEQRDALSLKIDNLLSARHKYAAQLGAKTLALPTKSTQKSCLICPRNKLNNHLVSKPLSLSDLCLPQQAPRLPTRRKTHWDFVLEEVRWMASDFIGERKWKVATAKFLSTASRSQYVEDAAVSKPVKKLAKSMILGTGIGTTNKADATEAGTPKSKDQVIPHSKLTVSPTKIPALIAATPLYLDATVDDLDSSRSISHLLSVVVSDHWDTALGKRDSFEKGDSDETCHERFNAMRKRMLSNNGCVSTGVGERMTIECSSKTMLDEYVTPGGTVKQLSFDEISQHVQSSIQIVHSLKTKSRQQKNHESIQCEVKLNRTQLCAIYFIENIWKAKLAKRTSNDAKISAVLGGSFGTGKTVIACSLIWSNRNAGHQLVLCSVGAVVRVLDPNACFCLYSRCLIMSCYT</sequence>
<dbReference type="Proteomes" id="UP001516023">
    <property type="component" value="Unassembled WGS sequence"/>
</dbReference>
<feature type="domain" description="HSA" evidence="4">
    <location>
        <begin position="421"/>
        <end position="493"/>
    </location>
</feature>
<gene>
    <name evidence="5" type="ORF">HJC23_007971</name>
</gene>
<accession>A0ABD3P6I8</accession>
<feature type="compositionally biased region" description="Polar residues" evidence="3">
    <location>
        <begin position="1"/>
        <end position="12"/>
    </location>
</feature>
<dbReference type="EMBL" id="JABMIG020000264">
    <property type="protein sequence ID" value="KAL3783302.1"/>
    <property type="molecule type" value="Genomic_DNA"/>
</dbReference>